<feature type="compositionally biased region" description="Polar residues" evidence="1">
    <location>
        <begin position="344"/>
        <end position="355"/>
    </location>
</feature>
<evidence type="ECO:0000256" key="2">
    <source>
        <dbReference type="SAM" id="SignalP"/>
    </source>
</evidence>
<feature type="region of interest" description="Disordered" evidence="1">
    <location>
        <begin position="80"/>
        <end position="102"/>
    </location>
</feature>
<keyword evidence="2" id="KW-0732">Signal</keyword>
<dbReference type="GO" id="GO:0006412">
    <property type="term" value="P:translation"/>
    <property type="evidence" value="ECO:0007669"/>
    <property type="project" value="InterPro"/>
</dbReference>
<keyword evidence="4" id="KW-1185">Reference proteome</keyword>
<accession>A0AA40I3R0</accession>
<dbReference type="GO" id="GO:0015934">
    <property type="term" value="C:large ribosomal subunit"/>
    <property type="evidence" value="ECO:0007669"/>
    <property type="project" value="InterPro"/>
</dbReference>
<dbReference type="GO" id="GO:0005739">
    <property type="term" value="C:mitochondrion"/>
    <property type="evidence" value="ECO:0007669"/>
    <property type="project" value="TreeGrafter"/>
</dbReference>
<feature type="signal peptide" evidence="2">
    <location>
        <begin position="1"/>
        <end position="27"/>
    </location>
</feature>
<protein>
    <submittedName>
        <fullName evidence="3">Uncharacterized protein</fullName>
    </submittedName>
</protein>
<gene>
    <name evidence="3" type="ORF">QTO34_015195</name>
</gene>
<dbReference type="AlphaFoldDB" id="A0AA40I3R0"/>
<proteinExistence type="predicted"/>
<dbReference type="Proteomes" id="UP001177744">
    <property type="component" value="Unassembled WGS sequence"/>
</dbReference>
<evidence type="ECO:0000313" key="4">
    <source>
        <dbReference type="Proteomes" id="UP001177744"/>
    </source>
</evidence>
<dbReference type="PANTHER" id="PTHR15892:SF2">
    <property type="entry name" value="LARGE RIBOSOMAL SUBUNIT PROTEIN UL30M"/>
    <property type="match status" value="1"/>
</dbReference>
<dbReference type="EMBL" id="JAULJE010000005">
    <property type="protein sequence ID" value="KAK1342430.1"/>
    <property type="molecule type" value="Genomic_DNA"/>
</dbReference>
<comment type="caution">
    <text evidence="3">The sequence shown here is derived from an EMBL/GenBank/DDBJ whole genome shotgun (WGS) entry which is preliminary data.</text>
</comment>
<dbReference type="PANTHER" id="PTHR15892">
    <property type="entry name" value="MITOCHONDRIAL RIBOSOMAL PROTEIN L30"/>
    <property type="match status" value="1"/>
</dbReference>
<sequence length="583" mass="61193">MATGLWAANLLCPSPALIVNWWVPSLACTLFNPGPFRECQRASFSLIPQARLRDPTGSSGLITLSNCCLCRGQSPHSGQNFALNSSQAPGQTKDGDKRWRGSLHKNIPSVNAKLKVTKHLIRIKPWTLTPGLPTEEDVAPTGLKSTRESVVRWHLRPMDQGELRGGFRDLRGKTRVSSWASHLPLLLRLVQEAYLGKGALLAPSFQMLSVDYAIITMLERFPTSFLTKPGLEGSQPKSQVPAGNPRKANRVLGTCGRLEEGSSLGPRSLRVARGGKTGSQPNSGHHGHGFTQIQGPTASPGPGIQPHPDLGAHGLAQTQDSASSGPRGAWPLPTPGSRGLTRIQGPTASPGSGTQAPGRATASPGPGQAHPDPGAHGLTRTRGQAHPDPGAHGLTRSRGQAHPDPGAHGLTRTRGQAHPDPGAHGLTRTRGQAHPDPGAHGLTRTRGQAHPDPGAHGLTRTRGQAHPDPGAHGLTRTRGQAHPDPGAHGLTRTRGQAHPDPGAHGLTRTRDPASPGSRGTRPRPDPGFSLTRTQGRMALPGPRGTWPHPDPGPSLTLTQFPASPGPRGTRLHPDPGPSGVSSS</sequence>
<feature type="region of interest" description="Disordered" evidence="1">
    <location>
        <begin position="229"/>
        <end position="583"/>
    </location>
</feature>
<reference evidence="3" key="1">
    <citation type="submission" date="2023-06" db="EMBL/GenBank/DDBJ databases">
        <title>Reference genome for the Northern bat (Eptesicus nilssonii), a most northern bat species.</title>
        <authorList>
            <person name="Laine V.N."/>
            <person name="Pulliainen A.T."/>
            <person name="Lilley T.M."/>
        </authorList>
    </citation>
    <scope>NUCLEOTIDE SEQUENCE</scope>
    <source>
        <strain evidence="3">BLF_Eptnil</strain>
        <tissue evidence="3">Kidney</tissue>
    </source>
</reference>
<feature type="compositionally biased region" description="Polar residues" evidence="1">
    <location>
        <begin position="80"/>
        <end position="90"/>
    </location>
</feature>
<feature type="chain" id="PRO_5041361738" evidence="2">
    <location>
        <begin position="28"/>
        <end position="583"/>
    </location>
</feature>
<name>A0AA40I3R0_CNENI</name>
<dbReference type="InterPro" id="IPR005996">
    <property type="entry name" value="Ribosomal_uL30_bac-type"/>
</dbReference>
<dbReference type="GO" id="GO:0003735">
    <property type="term" value="F:structural constituent of ribosome"/>
    <property type="evidence" value="ECO:0007669"/>
    <property type="project" value="InterPro"/>
</dbReference>
<evidence type="ECO:0000313" key="3">
    <source>
        <dbReference type="EMBL" id="KAK1342430.1"/>
    </source>
</evidence>
<evidence type="ECO:0000256" key="1">
    <source>
        <dbReference type="SAM" id="MobiDB-lite"/>
    </source>
</evidence>
<organism evidence="3 4">
    <name type="scientific">Cnephaeus nilssonii</name>
    <name type="common">Northern bat</name>
    <name type="synonym">Eptesicus nilssonii</name>
    <dbReference type="NCBI Taxonomy" id="3371016"/>
    <lineage>
        <taxon>Eukaryota</taxon>
        <taxon>Metazoa</taxon>
        <taxon>Chordata</taxon>
        <taxon>Craniata</taxon>
        <taxon>Vertebrata</taxon>
        <taxon>Euteleostomi</taxon>
        <taxon>Mammalia</taxon>
        <taxon>Eutheria</taxon>
        <taxon>Laurasiatheria</taxon>
        <taxon>Chiroptera</taxon>
        <taxon>Yangochiroptera</taxon>
        <taxon>Vespertilionidae</taxon>
        <taxon>Cnephaeus</taxon>
    </lineage>
</organism>